<keyword evidence="3" id="KW-1185">Reference proteome</keyword>
<feature type="compositionally biased region" description="Polar residues" evidence="1">
    <location>
        <begin position="377"/>
        <end position="393"/>
    </location>
</feature>
<evidence type="ECO:0000313" key="3">
    <source>
        <dbReference type="Proteomes" id="UP001307889"/>
    </source>
</evidence>
<evidence type="ECO:0000313" key="2">
    <source>
        <dbReference type="EMBL" id="BES88277.1"/>
    </source>
</evidence>
<feature type="compositionally biased region" description="Basic residues" evidence="1">
    <location>
        <begin position="31"/>
        <end position="40"/>
    </location>
</feature>
<gene>
    <name evidence="2" type="ORF">NTJ_01084</name>
</gene>
<feature type="region of interest" description="Disordered" evidence="1">
    <location>
        <begin position="377"/>
        <end position="454"/>
    </location>
</feature>
<name>A0ABN7AAM6_9HEMI</name>
<feature type="region of interest" description="Disordered" evidence="1">
    <location>
        <begin position="1"/>
        <end position="147"/>
    </location>
</feature>
<feature type="compositionally biased region" description="Low complexity" evidence="1">
    <location>
        <begin position="64"/>
        <end position="81"/>
    </location>
</feature>
<dbReference type="EMBL" id="AP028909">
    <property type="protein sequence ID" value="BES88277.1"/>
    <property type="molecule type" value="Genomic_DNA"/>
</dbReference>
<dbReference type="Proteomes" id="UP001307889">
    <property type="component" value="Chromosome 1"/>
</dbReference>
<sequence length="454" mass="50788">MRRKRRHLSSDSEHSSSSPSSRSSSPSQKNKNFRKIFKKFKNLEREISRLSRAPSRSRQRRSRNSLPRRSPSGSPSRSSSSENEVERFQRGSKSRFSISLESRYPKGRDDRRSSAHHYPKGHDEPDQRSTCTATEPQSRVERANSSALHAPMGAEVCDTAVVKAPADHDYCQKTNDECEADVLNIDEQVSLDDSLIEIIGKDPEASGPDPKPLNEAIVHRWRHTLGNGLAKDERVTLLDKIKTPPNLMELNPPNLNEEVSNVISKSTKLKDYHLTNLQLLLGKSLSALSVPLEILLSKNNGISPENNKLLLEHVSSSAKLVAHSFHLISQTRRQGLFPSLNSSVKEILEKSPPSTHLFGSDLSDKIKSAKSIQNVSKDLKPASSSVNIGSSYHQVKGGGGRRNPIAQPGPRQGNSYRPARRPRETGLKGQSSGHYLNDPKHRRPDYQRRRPFRK</sequence>
<feature type="compositionally biased region" description="Polar residues" evidence="1">
    <location>
        <begin position="128"/>
        <end position="147"/>
    </location>
</feature>
<protein>
    <submittedName>
        <fullName evidence="2">Retrotransposon protein</fullName>
    </submittedName>
</protein>
<feature type="compositionally biased region" description="Basic and acidic residues" evidence="1">
    <location>
        <begin position="103"/>
        <end position="113"/>
    </location>
</feature>
<evidence type="ECO:0000256" key="1">
    <source>
        <dbReference type="SAM" id="MobiDB-lite"/>
    </source>
</evidence>
<organism evidence="2 3">
    <name type="scientific">Nesidiocoris tenuis</name>
    <dbReference type="NCBI Taxonomy" id="355587"/>
    <lineage>
        <taxon>Eukaryota</taxon>
        <taxon>Metazoa</taxon>
        <taxon>Ecdysozoa</taxon>
        <taxon>Arthropoda</taxon>
        <taxon>Hexapoda</taxon>
        <taxon>Insecta</taxon>
        <taxon>Pterygota</taxon>
        <taxon>Neoptera</taxon>
        <taxon>Paraneoptera</taxon>
        <taxon>Hemiptera</taxon>
        <taxon>Heteroptera</taxon>
        <taxon>Panheteroptera</taxon>
        <taxon>Cimicomorpha</taxon>
        <taxon>Miridae</taxon>
        <taxon>Dicyphina</taxon>
        <taxon>Nesidiocoris</taxon>
    </lineage>
</organism>
<feature type="compositionally biased region" description="Low complexity" evidence="1">
    <location>
        <begin position="15"/>
        <end position="30"/>
    </location>
</feature>
<reference evidence="2 3" key="1">
    <citation type="submission" date="2023-09" db="EMBL/GenBank/DDBJ databases">
        <title>Nesidiocoris tenuis whole genome shotgun sequence.</title>
        <authorList>
            <person name="Shibata T."/>
            <person name="Shimoda M."/>
            <person name="Kobayashi T."/>
            <person name="Uehara T."/>
        </authorList>
    </citation>
    <scope>NUCLEOTIDE SEQUENCE [LARGE SCALE GENOMIC DNA]</scope>
    <source>
        <strain evidence="2 3">Japan</strain>
    </source>
</reference>
<dbReference type="PANTHER" id="PTHR34239">
    <property type="entry name" value="APPLE DOMAIN-CONTAINING PROTEIN"/>
    <property type="match status" value="1"/>
</dbReference>
<dbReference type="PANTHER" id="PTHR34239:SF2">
    <property type="entry name" value="TRANSPOSABLE ELEMENT P TRANSPOSASE_THAP9 CONSERVED DOMAIN-CONTAINING PROTEIN"/>
    <property type="match status" value="1"/>
</dbReference>
<proteinExistence type="predicted"/>
<accession>A0ABN7AAM6</accession>